<name>A0A3B0XSS0_9ZZZZ</name>
<reference evidence="4" key="1">
    <citation type="submission" date="2018-06" db="EMBL/GenBank/DDBJ databases">
        <authorList>
            <person name="Zhirakovskaya E."/>
        </authorList>
    </citation>
    <scope>NUCLEOTIDE SEQUENCE</scope>
</reference>
<dbReference type="PANTHER" id="PTHR44591:SF20">
    <property type="entry name" value="PROTEIN PILH"/>
    <property type="match status" value="1"/>
</dbReference>
<feature type="region of interest" description="Disordered" evidence="2">
    <location>
        <begin position="149"/>
        <end position="171"/>
    </location>
</feature>
<protein>
    <recommendedName>
        <fullName evidence="3">Response regulatory domain-containing protein</fullName>
    </recommendedName>
</protein>
<sequence>MKNKLLSRWFGQSTKSTTPSKVLLRDGLSILIVDDSRTQLYAFEKMLNAEGVKTFTAENGKQGILMAKKVLPDLILMDIVMPEINGFQATRYLSRQAETGHIPIIIVSGTDQGSDKAWGLKLGAKDYIQKPVQKDLLLAKISRWTAEVGVEKPQPPASTPEKQDSTWVEAG</sequence>
<organism evidence="4">
    <name type="scientific">hydrothermal vent metagenome</name>
    <dbReference type="NCBI Taxonomy" id="652676"/>
    <lineage>
        <taxon>unclassified sequences</taxon>
        <taxon>metagenomes</taxon>
        <taxon>ecological metagenomes</taxon>
    </lineage>
</organism>
<evidence type="ECO:0000313" key="4">
    <source>
        <dbReference type="EMBL" id="VAW70601.1"/>
    </source>
</evidence>
<dbReference type="PANTHER" id="PTHR44591">
    <property type="entry name" value="STRESS RESPONSE REGULATOR PROTEIN 1"/>
    <property type="match status" value="1"/>
</dbReference>
<dbReference type="InterPro" id="IPR011006">
    <property type="entry name" value="CheY-like_superfamily"/>
</dbReference>
<dbReference type="InterPro" id="IPR050595">
    <property type="entry name" value="Bact_response_regulator"/>
</dbReference>
<dbReference type="PROSITE" id="PS50110">
    <property type="entry name" value="RESPONSE_REGULATORY"/>
    <property type="match status" value="1"/>
</dbReference>
<dbReference type="AlphaFoldDB" id="A0A3B0XSS0"/>
<evidence type="ECO:0000256" key="1">
    <source>
        <dbReference type="ARBA" id="ARBA00022553"/>
    </source>
</evidence>
<dbReference type="InterPro" id="IPR001789">
    <property type="entry name" value="Sig_transdc_resp-reg_receiver"/>
</dbReference>
<keyword evidence="1" id="KW-0597">Phosphoprotein</keyword>
<dbReference type="SUPFAM" id="SSF52172">
    <property type="entry name" value="CheY-like"/>
    <property type="match status" value="1"/>
</dbReference>
<dbReference type="SMART" id="SM00448">
    <property type="entry name" value="REC"/>
    <property type="match status" value="1"/>
</dbReference>
<dbReference type="GO" id="GO:0000160">
    <property type="term" value="P:phosphorelay signal transduction system"/>
    <property type="evidence" value="ECO:0007669"/>
    <property type="project" value="InterPro"/>
</dbReference>
<proteinExistence type="predicted"/>
<feature type="domain" description="Response regulatory" evidence="3">
    <location>
        <begin position="29"/>
        <end position="145"/>
    </location>
</feature>
<gene>
    <name evidence="4" type="ORF">MNBD_GAMMA10-1317</name>
</gene>
<accession>A0A3B0XSS0</accession>
<dbReference type="EMBL" id="UOFJ01000534">
    <property type="protein sequence ID" value="VAW70601.1"/>
    <property type="molecule type" value="Genomic_DNA"/>
</dbReference>
<dbReference type="Gene3D" id="3.40.50.2300">
    <property type="match status" value="1"/>
</dbReference>
<evidence type="ECO:0000259" key="3">
    <source>
        <dbReference type="PROSITE" id="PS50110"/>
    </source>
</evidence>
<dbReference type="Pfam" id="PF00072">
    <property type="entry name" value="Response_reg"/>
    <property type="match status" value="1"/>
</dbReference>
<evidence type="ECO:0000256" key="2">
    <source>
        <dbReference type="SAM" id="MobiDB-lite"/>
    </source>
</evidence>